<dbReference type="EMBL" id="SOCA01000003">
    <property type="protein sequence ID" value="TDU71094.1"/>
    <property type="molecule type" value="Genomic_DNA"/>
</dbReference>
<dbReference type="Gene3D" id="3.10.50.40">
    <property type="match status" value="1"/>
</dbReference>
<evidence type="ECO:0000256" key="5">
    <source>
        <dbReference type="ARBA" id="ARBA00023235"/>
    </source>
</evidence>
<evidence type="ECO:0000256" key="1">
    <source>
        <dbReference type="ARBA" id="ARBA00000971"/>
    </source>
</evidence>
<dbReference type="PANTHER" id="PTHR43811:SF23">
    <property type="entry name" value="FKBP-TYPE 22 KDA PEPTIDYL-PROLYL CIS-TRANS ISOMERASE"/>
    <property type="match status" value="1"/>
</dbReference>
<dbReference type="RefSeq" id="WP_133795281.1">
    <property type="nucleotide sequence ID" value="NZ_SOCA01000003.1"/>
</dbReference>
<gene>
    <name evidence="10" type="ORF">EI77_02212</name>
</gene>
<dbReference type="InterPro" id="IPR001179">
    <property type="entry name" value="PPIase_FKBP_dom"/>
</dbReference>
<dbReference type="Proteomes" id="UP000295662">
    <property type="component" value="Unassembled WGS sequence"/>
</dbReference>
<feature type="domain" description="PPIase FKBP-type" evidence="9">
    <location>
        <begin position="174"/>
        <end position="260"/>
    </location>
</feature>
<dbReference type="SUPFAM" id="SSF54534">
    <property type="entry name" value="FKBP-like"/>
    <property type="match status" value="1"/>
</dbReference>
<keyword evidence="3 8" id="KW-0732">Signal</keyword>
<organism evidence="10 11">
    <name type="scientific">Prosthecobacter fusiformis</name>
    <dbReference type="NCBI Taxonomy" id="48464"/>
    <lineage>
        <taxon>Bacteria</taxon>
        <taxon>Pseudomonadati</taxon>
        <taxon>Verrucomicrobiota</taxon>
        <taxon>Verrucomicrobiia</taxon>
        <taxon>Verrucomicrobiales</taxon>
        <taxon>Verrucomicrobiaceae</taxon>
        <taxon>Prosthecobacter</taxon>
    </lineage>
</organism>
<dbReference type="InterPro" id="IPR000774">
    <property type="entry name" value="PPIase_FKBP_N"/>
</dbReference>
<feature type="signal peptide" evidence="8">
    <location>
        <begin position="1"/>
        <end position="20"/>
    </location>
</feature>
<evidence type="ECO:0000256" key="6">
    <source>
        <dbReference type="PROSITE-ProRule" id="PRU00277"/>
    </source>
</evidence>
<comment type="caution">
    <text evidence="10">The sequence shown here is derived from an EMBL/GenBank/DDBJ whole genome shotgun (WGS) entry which is preliminary data.</text>
</comment>
<accession>A0A4R7RYS1</accession>
<reference evidence="10 11" key="1">
    <citation type="submission" date="2019-03" db="EMBL/GenBank/DDBJ databases">
        <title>Genomic Encyclopedia of Archaeal and Bacterial Type Strains, Phase II (KMG-II): from individual species to whole genera.</title>
        <authorList>
            <person name="Goeker M."/>
        </authorList>
    </citation>
    <scope>NUCLEOTIDE SEQUENCE [LARGE SCALE GENOMIC DNA]</scope>
    <source>
        <strain evidence="10 11">ATCC 25309</strain>
    </source>
</reference>
<dbReference type="Pfam" id="PF00254">
    <property type="entry name" value="FKBP_C"/>
    <property type="match status" value="1"/>
</dbReference>
<evidence type="ECO:0000313" key="11">
    <source>
        <dbReference type="Proteomes" id="UP000295662"/>
    </source>
</evidence>
<feature type="chain" id="PRO_5020399972" description="Peptidyl-prolyl cis-trans isomerase" evidence="8">
    <location>
        <begin position="21"/>
        <end position="261"/>
    </location>
</feature>
<keyword evidence="11" id="KW-1185">Reference proteome</keyword>
<comment type="similarity">
    <text evidence="2 7">Belongs to the FKBP-type PPIase family.</text>
</comment>
<dbReference type="FunFam" id="3.10.50.40:FF:000045">
    <property type="entry name" value="Peptidyl-prolyl cis-trans isomerase"/>
    <property type="match status" value="1"/>
</dbReference>
<evidence type="ECO:0000313" key="10">
    <source>
        <dbReference type="EMBL" id="TDU71094.1"/>
    </source>
</evidence>
<evidence type="ECO:0000256" key="7">
    <source>
        <dbReference type="RuleBase" id="RU003915"/>
    </source>
</evidence>
<sequence>MKATLRLVCAAFTAATTLSAQTDSAKPAAEVAKPATEAAKPAGEAAAPAAPVSMDKVSYFIGSQIGGNIANNFKQQGVDIDLDSFLGAVRDQFEGKPSKYKPEELQQAMEGFQKVMEGKQAEIQAKQAAKAGEVKAASAKFLAENGKKEGVKTTASGLQYEVLKQGDGAKPVPTDKVNVHYHGTLLNGKVFDSSVDRGEPITFGVQEVIKGWTEGLQLMSVGSKYKFYIPSELAYGDNGAGADIGPGETLVFEVELLKIEK</sequence>
<dbReference type="GO" id="GO:0003755">
    <property type="term" value="F:peptidyl-prolyl cis-trans isomerase activity"/>
    <property type="evidence" value="ECO:0007669"/>
    <property type="project" value="UniProtKB-UniRule"/>
</dbReference>
<dbReference type="InterPro" id="IPR046357">
    <property type="entry name" value="PPIase_dom_sf"/>
</dbReference>
<dbReference type="OrthoDB" id="9814548at2"/>
<dbReference type="PANTHER" id="PTHR43811">
    <property type="entry name" value="FKBP-TYPE PEPTIDYL-PROLYL CIS-TRANS ISOMERASE FKPA"/>
    <property type="match status" value="1"/>
</dbReference>
<proteinExistence type="inferred from homology"/>
<evidence type="ECO:0000259" key="9">
    <source>
        <dbReference type="PROSITE" id="PS50059"/>
    </source>
</evidence>
<evidence type="ECO:0000256" key="8">
    <source>
        <dbReference type="SAM" id="SignalP"/>
    </source>
</evidence>
<dbReference type="GO" id="GO:0006457">
    <property type="term" value="P:protein folding"/>
    <property type="evidence" value="ECO:0007669"/>
    <property type="project" value="InterPro"/>
</dbReference>
<protein>
    <recommendedName>
        <fullName evidence="7">Peptidyl-prolyl cis-trans isomerase</fullName>
        <ecNumber evidence="7">5.2.1.8</ecNumber>
    </recommendedName>
</protein>
<evidence type="ECO:0000256" key="4">
    <source>
        <dbReference type="ARBA" id="ARBA00023110"/>
    </source>
</evidence>
<comment type="catalytic activity">
    <reaction evidence="1 6 7">
        <text>[protein]-peptidylproline (omega=180) = [protein]-peptidylproline (omega=0)</text>
        <dbReference type="Rhea" id="RHEA:16237"/>
        <dbReference type="Rhea" id="RHEA-COMP:10747"/>
        <dbReference type="Rhea" id="RHEA-COMP:10748"/>
        <dbReference type="ChEBI" id="CHEBI:83833"/>
        <dbReference type="ChEBI" id="CHEBI:83834"/>
        <dbReference type="EC" id="5.2.1.8"/>
    </reaction>
</comment>
<keyword evidence="5 6" id="KW-0413">Isomerase</keyword>
<dbReference type="AlphaFoldDB" id="A0A4R7RYS1"/>
<dbReference type="Pfam" id="PF01346">
    <property type="entry name" value="FKBP_N"/>
    <property type="match status" value="1"/>
</dbReference>
<name>A0A4R7RYS1_9BACT</name>
<dbReference type="InterPro" id="IPR036944">
    <property type="entry name" value="PPIase_FKBP_N_sf"/>
</dbReference>
<keyword evidence="4 6" id="KW-0697">Rotamase</keyword>
<dbReference type="EC" id="5.2.1.8" evidence="7"/>
<evidence type="ECO:0000256" key="3">
    <source>
        <dbReference type="ARBA" id="ARBA00022729"/>
    </source>
</evidence>
<dbReference type="PROSITE" id="PS50059">
    <property type="entry name" value="FKBP_PPIASE"/>
    <property type="match status" value="1"/>
</dbReference>
<evidence type="ECO:0000256" key="2">
    <source>
        <dbReference type="ARBA" id="ARBA00006577"/>
    </source>
</evidence>
<dbReference type="Gene3D" id="1.10.287.460">
    <property type="entry name" value="Peptidyl-prolyl cis-trans isomerase, FKBP-type, N-terminal domain"/>
    <property type="match status" value="1"/>
</dbReference>